<organism evidence="2 3">
    <name type="scientific">Moniliophthora roreri</name>
    <name type="common">Frosty pod rot fungus</name>
    <name type="synonym">Monilia roreri</name>
    <dbReference type="NCBI Taxonomy" id="221103"/>
    <lineage>
        <taxon>Eukaryota</taxon>
        <taxon>Fungi</taxon>
        <taxon>Dikarya</taxon>
        <taxon>Basidiomycota</taxon>
        <taxon>Agaricomycotina</taxon>
        <taxon>Agaricomycetes</taxon>
        <taxon>Agaricomycetidae</taxon>
        <taxon>Agaricales</taxon>
        <taxon>Marasmiineae</taxon>
        <taxon>Marasmiaceae</taxon>
        <taxon>Moniliophthora</taxon>
    </lineage>
</organism>
<proteinExistence type="predicted"/>
<comment type="caution">
    <text evidence="2">The sequence shown here is derived from an EMBL/GenBank/DDBJ whole genome shotgun (WGS) entry which is preliminary data.</text>
</comment>
<protein>
    <submittedName>
        <fullName evidence="2">Uncharacterized protein</fullName>
    </submittedName>
</protein>
<name>A0A0W0FLW5_MONRR</name>
<sequence>MSCSIINVPKLFLHDYSCIADAPYYDWDKFSADISGTKSLSTYLQLWLRYGNNTLTIKTQEIVPFEHVWSNAEDSKIAQRAFDLVEIIRPLLSTIDFGSGEKRMNWAHLVRVSDRDYRLVTAKKRSLVPLKTLPWLPLISEDSISCIKWYSIYMMLGRWMNREVTVFTVCDEGPMRLLDATMRGLKLIRHLDLFYHVYGHLSRDGQIVGFVFERVQGRMVDYRDRALLYETFNNLKRHNIVFAPVYYVEDRLSYLTEDVMIIDGKVRLHPRALPYLIPWNASTSNDRDNALPNEKLLQISFKQLASFPEAINPNTPLHLWSHTPLHIALIPSPERLLEVKRAPQNSIMAFLLNVDKNGFYFTPHSQKQGKQRRRHKGQRPTDDSEGPDIPMSRSLYRKLPSVSRPSKCRTSTEPSTMHMSRSATHSRRHANNSFMKLLLANDEYDDDFARFHEDHSETSDRLQELE</sequence>
<evidence type="ECO:0000313" key="3">
    <source>
        <dbReference type="Proteomes" id="UP000054988"/>
    </source>
</evidence>
<dbReference type="AlphaFoldDB" id="A0A0W0FLW5"/>
<dbReference type="eggNOG" id="ENOG502RDVY">
    <property type="taxonomic scope" value="Eukaryota"/>
</dbReference>
<gene>
    <name evidence="2" type="ORF">WG66_10130</name>
</gene>
<reference evidence="2 3" key="1">
    <citation type="submission" date="2015-12" db="EMBL/GenBank/DDBJ databases">
        <title>Draft genome sequence of Moniliophthora roreri, the causal agent of frosty pod rot of cacao.</title>
        <authorList>
            <person name="Aime M.C."/>
            <person name="Diaz-Valderrama J.R."/>
            <person name="Kijpornyongpan T."/>
            <person name="Phillips-Mora W."/>
        </authorList>
    </citation>
    <scope>NUCLEOTIDE SEQUENCE [LARGE SCALE GENOMIC DNA]</scope>
    <source>
        <strain evidence="2 3">MCA 2952</strain>
    </source>
</reference>
<feature type="compositionally biased region" description="Basic residues" evidence="1">
    <location>
        <begin position="367"/>
        <end position="378"/>
    </location>
</feature>
<dbReference type="Proteomes" id="UP000054988">
    <property type="component" value="Unassembled WGS sequence"/>
</dbReference>
<feature type="region of interest" description="Disordered" evidence="1">
    <location>
        <begin position="362"/>
        <end position="428"/>
    </location>
</feature>
<dbReference type="EMBL" id="LATX01001858">
    <property type="protein sequence ID" value="KTB37293.1"/>
    <property type="molecule type" value="Genomic_DNA"/>
</dbReference>
<evidence type="ECO:0000313" key="2">
    <source>
        <dbReference type="EMBL" id="KTB37293.1"/>
    </source>
</evidence>
<evidence type="ECO:0000256" key="1">
    <source>
        <dbReference type="SAM" id="MobiDB-lite"/>
    </source>
</evidence>
<feature type="compositionally biased region" description="Polar residues" evidence="1">
    <location>
        <begin position="408"/>
        <end position="423"/>
    </location>
</feature>
<accession>A0A0W0FLW5</accession>